<name>A0A2N0ASF6_9LEPT</name>
<proteinExistence type="predicted"/>
<sequence length="356" mass="40746">MNVFQHLDELKDSDGVGNDAIGLSEVFQNLGYKTHFITRLPRKGKPLTSEFHLVDSFNNPTNAKDIHILHYGGSGYPYTLFQNLPGTKILRFHNVTPSRFYEHTTTEDIFHAMEKFESLSYLELASLSIICDSVWCDSQFNFETLSSYDFRNPYILPICKQYQTISNSDINSKNKFSIVFVGRYSPQKKWEDLISFTHEWIKEFPEAECYCIGSIIGAFDGYFDRLKDTVSKYQLEDKVHFIMGKSDSEVLSILNQTNIFVSMSEHEGFCLPILEAFGSGIPVFAYAAGAVPGTMRNGGKLFFEKNYPSLVQNMKEIILQKEKYNEIIQNQFSALKYYNEYPFSSVISGILKSGIK</sequence>
<dbReference type="AlphaFoldDB" id="A0A2N0ASF6"/>
<dbReference type="SUPFAM" id="SSF53756">
    <property type="entry name" value="UDP-Glycosyltransferase/glycogen phosphorylase"/>
    <property type="match status" value="1"/>
</dbReference>
<dbReference type="Proteomes" id="UP001209694">
    <property type="component" value="Unassembled WGS sequence"/>
</dbReference>
<dbReference type="EMBL" id="JAMQQD010000001">
    <property type="protein sequence ID" value="MCW7514138.1"/>
    <property type="molecule type" value="Genomic_DNA"/>
</dbReference>
<evidence type="ECO:0000259" key="2">
    <source>
        <dbReference type="Pfam" id="PF00534"/>
    </source>
</evidence>
<evidence type="ECO:0000313" key="4">
    <source>
        <dbReference type="Proteomes" id="UP001209694"/>
    </source>
</evidence>
<accession>A0A2N0ASF6</accession>
<dbReference type="Pfam" id="PF00534">
    <property type="entry name" value="Glycos_transf_1"/>
    <property type="match status" value="1"/>
</dbReference>
<reference evidence="3" key="1">
    <citation type="submission" date="2022-06" db="EMBL/GenBank/DDBJ databases">
        <title>Leptospira isolates from biofilms formed at urban environments.</title>
        <authorList>
            <person name="Ribeiro P.S."/>
            <person name="Sousa T."/>
            <person name="Carvalho N."/>
            <person name="Aburjaile F."/>
            <person name="Neves F."/>
            <person name="Oliveira D."/>
            <person name="Blanco L."/>
            <person name="Lima J."/>
            <person name="Costa F."/>
            <person name="Brenig B."/>
            <person name="Soares S."/>
            <person name="Ramos R."/>
            <person name="Goes-Neto A."/>
            <person name="Matiuzzi M."/>
            <person name="Azevedo V."/>
            <person name="Ristow P."/>
        </authorList>
    </citation>
    <scope>NUCLEOTIDE SEQUENCE</scope>
    <source>
        <strain evidence="3">VSF7</strain>
    </source>
</reference>
<feature type="domain" description="Glycosyl transferase family 1" evidence="2">
    <location>
        <begin position="171"/>
        <end position="330"/>
    </location>
</feature>
<dbReference type="InterPro" id="IPR001296">
    <property type="entry name" value="Glyco_trans_1"/>
</dbReference>
<keyword evidence="1" id="KW-0808">Transferase</keyword>
<comment type="caution">
    <text evidence="3">The sequence shown here is derived from an EMBL/GenBank/DDBJ whole genome shotgun (WGS) entry which is preliminary data.</text>
</comment>
<evidence type="ECO:0000313" key="3">
    <source>
        <dbReference type="EMBL" id="MCW7514138.1"/>
    </source>
</evidence>
<dbReference type="RefSeq" id="WP_100728986.1">
    <property type="nucleotide sequence ID" value="NZ_JAMQPS010000001.1"/>
</dbReference>
<dbReference type="PANTHER" id="PTHR46401">
    <property type="entry name" value="GLYCOSYLTRANSFERASE WBBK-RELATED"/>
    <property type="match status" value="1"/>
</dbReference>
<dbReference type="GO" id="GO:0016757">
    <property type="term" value="F:glycosyltransferase activity"/>
    <property type="evidence" value="ECO:0007669"/>
    <property type="project" value="InterPro"/>
</dbReference>
<dbReference type="PANTHER" id="PTHR46401:SF2">
    <property type="entry name" value="GLYCOSYLTRANSFERASE WBBK-RELATED"/>
    <property type="match status" value="1"/>
</dbReference>
<gene>
    <name evidence="3" type="ORF">ND810_03150</name>
</gene>
<dbReference type="Gene3D" id="3.40.50.2000">
    <property type="entry name" value="Glycogen Phosphorylase B"/>
    <property type="match status" value="1"/>
</dbReference>
<evidence type="ECO:0000256" key="1">
    <source>
        <dbReference type="ARBA" id="ARBA00022679"/>
    </source>
</evidence>
<organism evidence="3 4">
    <name type="scientific">Leptospira levettii</name>
    <dbReference type="NCBI Taxonomy" id="2023178"/>
    <lineage>
        <taxon>Bacteria</taxon>
        <taxon>Pseudomonadati</taxon>
        <taxon>Spirochaetota</taxon>
        <taxon>Spirochaetia</taxon>
        <taxon>Leptospirales</taxon>
        <taxon>Leptospiraceae</taxon>
        <taxon>Leptospira</taxon>
    </lineage>
</organism>
<dbReference type="GO" id="GO:0009103">
    <property type="term" value="P:lipopolysaccharide biosynthetic process"/>
    <property type="evidence" value="ECO:0007669"/>
    <property type="project" value="TreeGrafter"/>
</dbReference>
<protein>
    <submittedName>
        <fullName evidence="3">Glycosyltransferase</fullName>
    </submittedName>
</protein>
<dbReference type="CDD" id="cd03801">
    <property type="entry name" value="GT4_PimA-like"/>
    <property type="match status" value="1"/>
</dbReference>